<dbReference type="InterPro" id="IPR043815">
    <property type="entry name" value="DUF5797"/>
</dbReference>
<sequence>MSLTDEELSRLEDVVELQPTKNGELQERWELDSGSEVHQYLEGHLKDYYYRDDDSLIRSTPEAVELTGVEPGVAPPADGEDDDAPPSSVRLSPLEANVFETVAGADERSESVVSVLNGLRAAYDIDPDVDDVRQALQRLKRIGVVEVIYRAVPTFRACVDRDTVSVSTTEE</sequence>
<reference evidence="2 3" key="1">
    <citation type="submission" date="2018-06" db="EMBL/GenBank/DDBJ databases">
        <title>Halonotius sp. F13-13 a new haloarchaeeon isolated from a solar saltern from Isla Cristina, Huelva, Spain.</title>
        <authorList>
            <person name="Duran-Viseras A."/>
            <person name="Sanchez-Porro C."/>
            <person name="Ventosa A."/>
        </authorList>
    </citation>
    <scope>NUCLEOTIDE SEQUENCE [LARGE SCALE GENOMIC DNA]</scope>
    <source>
        <strain evidence="2 3">F13-13</strain>
    </source>
</reference>
<feature type="region of interest" description="Disordered" evidence="1">
    <location>
        <begin position="67"/>
        <end position="91"/>
    </location>
</feature>
<dbReference type="OrthoDB" id="213344at2157"/>
<organism evidence="2 3">
    <name type="scientific">Halonotius aquaticus</name>
    <dbReference type="NCBI Taxonomy" id="2216978"/>
    <lineage>
        <taxon>Archaea</taxon>
        <taxon>Methanobacteriati</taxon>
        <taxon>Methanobacteriota</taxon>
        <taxon>Stenosarchaea group</taxon>
        <taxon>Halobacteria</taxon>
        <taxon>Halobacteriales</taxon>
        <taxon>Haloferacaceae</taxon>
        <taxon>Halonotius</taxon>
    </lineage>
</organism>
<dbReference type="AlphaFoldDB" id="A0A3A6PTM3"/>
<proteinExistence type="predicted"/>
<name>A0A3A6PTM3_9EURY</name>
<comment type="caution">
    <text evidence="2">The sequence shown here is derived from an EMBL/GenBank/DDBJ whole genome shotgun (WGS) entry which is preliminary data.</text>
</comment>
<dbReference type="RefSeq" id="WP_120103024.1">
    <property type="nucleotide sequence ID" value="NZ_QKNY01000013.1"/>
</dbReference>
<evidence type="ECO:0000313" key="2">
    <source>
        <dbReference type="EMBL" id="RJX42859.1"/>
    </source>
</evidence>
<keyword evidence="3" id="KW-1185">Reference proteome</keyword>
<gene>
    <name evidence="2" type="ORF">DM826_08770</name>
</gene>
<dbReference type="Proteomes" id="UP000276588">
    <property type="component" value="Unassembled WGS sequence"/>
</dbReference>
<accession>A0A3A6PTM3</accession>
<dbReference type="Pfam" id="PF19110">
    <property type="entry name" value="DUF5797"/>
    <property type="match status" value="1"/>
</dbReference>
<protein>
    <submittedName>
        <fullName evidence="2">Uncharacterized protein</fullName>
    </submittedName>
</protein>
<dbReference type="EMBL" id="QKNY01000013">
    <property type="protein sequence ID" value="RJX42859.1"/>
    <property type="molecule type" value="Genomic_DNA"/>
</dbReference>
<evidence type="ECO:0000256" key="1">
    <source>
        <dbReference type="SAM" id="MobiDB-lite"/>
    </source>
</evidence>
<evidence type="ECO:0000313" key="3">
    <source>
        <dbReference type="Proteomes" id="UP000276588"/>
    </source>
</evidence>